<sequence length="115" mass="13128">MGGVWMRWEKQRTGEEDRAGDNNSWRERGRWKTKTLDFWLQLREGLNAKLGKGFDSIFMLVSWRILKERNGGVFGRQQSLAAAQLTELILEDGRLWVQAGAKLVAALGWPDAAHS</sequence>
<dbReference type="EMBL" id="PQIB02000011">
    <property type="protein sequence ID" value="RLM84802.1"/>
    <property type="molecule type" value="Genomic_DNA"/>
</dbReference>
<feature type="region of interest" description="Disordered" evidence="1">
    <location>
        <begin position="1"/>
        <end position="25"/>
    </location>
</feature>
<comment type="caution">
    <text evidence="2">The sequence shown here is derived from an EMBL/GenBank/DDBJ whole genome shotgun (WGS) entry which is preliminary data.</text>
</comment>
<organism evidence="2 3">
    <name type="scientific">Panicum miliaceum</name>
    <name type="common">Proso millet</name>
    <name type="synonym">Broomcorn millet</name>
    <dbReference type="NCBI Taxonomy" id="4540"/>
    <lineage>
        <taxon>Eukaryota</taxon>
        <taxon>Viridiplantae</taxon>
        <taxon>Streptophyta</taxon>
        <taxon>Embryophyta</taxon>
        <taxon>Tracheophyta</taxon>
        <taxon>Spermatophyta</taxon>
        <taxon>Magnoliopsida</taxon>
        <taxon>Liliopsida</taxon>
        <taxon>Poales</taxon>
        <taxon>Poaceae</taxon>
        <taxon>PACMAD clade</taxon>
        <taxon>Panicoideae</taxon>
        <taxon>Panicodae</taxon>
        <taxon>Paniceae</taxon>
        <taxon>Panicinae</taxon>
        <taxon>Panicum</taxon>
        <taxon>Panicum sect. Panicum</taxon>
    </lineage>
</organism>
<dbReference type="OrthoDB" id="684069at2759"/>
<accession>A0A3L6QLQ6</accession>
<feature type="compositionally biased region" description="Basic and acidic residues" evidence="1">
    <location>
        <begin position="7"/>
        <end position="25"/>
    </location>
</feature>
<name>A0A3L6QLQ6_PANMI</name>
<proteinExistence type="predicted"/>
<evidence type="ECO:0000313" key="3">
    <source>
        <dbReference type="Proteomes" id="UP000275267"/>
    </source>
</evidence>
<evidence type="ECO:0000256" key="1">
    <source>
        <dbReference type="SAM" id="MobiDB-lite"/>
    </source>
</evidence>
<evidence type="ECO:0000313" key="2">
    <source>
        <dbReference type="EMBL" id="RLM84802.1"/>
    </source>
</evidence>
<dbReference type="STRING" id="4540.A0A3L6QLQ6"/>
<reference evidence="3" key="1">
    <citation type="journal article" date="2019" name="Nat. Commun.">
        <title>The genome of broomcorn millet.</title>
        <authorList>
            <person name="Zou C."/>
            <person name="Miki D."/>
            <person name="Li D."/>
            <person name="Tang Q."/>
            <person name="Xiao L."/>
            <person name="Rajput S."/>
            <person name="Deng P."/>
            <person name="Jia W."/>
            <person name="Huang R."/>
            <person name="Zhang M."/>
            <person name="Sun Y."/>
            <person name="Hu J."/>
            <person name="Fu X."/>
            <person name="Schnable P.S."/>
            <person name="Li F."/>
            <person name="Zhang H."/>
            <person name="Feng B."/>
            <person name="Zhu X."/>
            <person name="Liu R."/>
            <person name="Schnable J.C."/>
            <person name="Zhu J.-K."/>
            <person name="Zhang H."/>
        </authorList>
    </citation>
    <scope>NUCLEOTIDE SEQUENCE [LARGE SCALE GENOMIC DNA]</scope>
</reference>
<keyword evidence="3" id="KW-1185">Reference proteome</keyword>
<dbReference type="AlphaFoldDB" id="A0A3L6QLQ6"/>
<protein>
    <submittedName>
        <fullName evidence="2">Uncharacterized protein</fullName>
    </submittedName>
</protein>
<dbReference type="Proteomes" id="UP000275267">
    <property type="component" value="Unassembled WGS sequence"/>
</dbReference>
<gene>
    <name evidence="2" type="ORF">C2845_PM04G06890</name>
</gene>